<protein>
    <submittedName>
        <fullName evidence="2">Uncharacterized protein</fullName>
    </submittedName>
</protein>
<keyword evidence="3" id="KW-1185">Reference proteome</keyword>
<evidence type="ECO:0000313" key="2">
    <source>
        <dbReference type="EMBL" id="KAL2611517.1"/>
    </source>
</evidence>
<evidence type="ECO:0000256" key="1">
    <source>
        <dbReference type="SAM" id="MobiDB-lite"/>
    </source>
</evidence>
<dbReference type="AlphaFoldDB" id="A0ABD1XRJ6"/>
<evidence type="ECO:0000313" key="3">
    <source>
        <dbReference type="Proteomes" id="UP001605036"/>
    </source>
</evidence>
<name>A0ABD1XRJ6_9MARC</name>
<comment type="caution">
    <text evidence="2">The sequence shown here is derived from an EMBL/GenBank/DDBJ whole genome shotgun (WGS) entry which is preliminary data.</text>
</comment>
<dbReference type="Proteomes" id="UP001605036">
    <property type="component" value="Unassembled WGS sequence"/>
</dbReference>
<gene>
    <name evidence="2" type="ORF">R1flu_023209</name>
</gene>
<feature type="compositionally biased region" description="Basic and acidic residues" evidence="1">
    <location>
        <begin position="1"/>
        <end position="29"/>
    </location>
</feature>
<feature type="region of interest" description="Disordered" evidence="1">
    <location>
        <begin position="1"/>
        <end position="63"/>
    </location>
</feature>
<organism evidence="2 3">
    <name type="scientific">Riccia fluitans</name>
    <dbReference type="NCBI Taxonomy" id="41844"/>
    <lineage>
        <taxon>Eukaryota</taxon>
        <taxon>Viridiplantae</taxon>
        <taxon>Streptophyta</taxon>
        <taxon>Embryophyta</taxon>
        <taxon>Marchantiophyta</taxon>
        <taxon>Marchantiopsida</taxon>
        <taxon>Marchantiidae</taxon>
        <taxon>Marchantiales</taxon>
        <taxon>Ricciaceae</taxon>
        <taxon>Riccia</taxon>
    </lineage>
</organism>
<proteinExistence type="predicted"/>
<reference evidence="2 3" key="1">
    <citation type="submission" date="2024-09" db="EMBL/GenBank/DDBJ databases">
        <title>Chromosome-scale assembly of Riccia fluitans.</title>
        <authorList>
            <person name="Paukszto L."/>
            <person name="Sawicki J."/>
            <person name="Karawczyk K."/>
            <person name="Piernik-Szablinska J."/>
            <person name="Szczecinska M."/>
            <person name="Mazdziarz M."/>
        </authorList>
    </citation>
    <scope>NUCLEOTIDE SEQUENCE [LARGE SCALE GENOMIC DNA]</scope>
    <source>
        <strain evidence="2">Rf_01</strain>
        <tissue evidence="2">Aerial parts of the thallus</tissue>
    </source>
</reference>
<dbReference type="EMBL" id="JBHFFA010000007">
    <property type="protein sequence ID" value="KAL2611517.1"/>
    <property type="molecule type" value="Genomic_DNA"/>
</dbReference>
<accession>A0ABD1XRJ6</accession>
<sequence>MTPNIEKERKAEEQRERQREHEKIDKTEAQRQSMTSISKEPRSRDKSLPQNEESMVKEAKRKKTLPIDIRDEVQEMLKEAINKNHLPWSKIPGPNPKEHSTTVQEDFHLMSPYYNI</sequence>